<evidence type="ECO:0000259" key="3">
    <source>
        <dbReference type="Pfam" id="PF14361"/>
    </source>
</evidence>
<evidence type="ECO:0000313" key="5">
    <source>
        <dbReference type="EMBL" id="GAA5163935.1"/>
    </source>
</evidence>
<gene>
    <name evidence="5" type="ORF">GCM10023321_51640</name>
</gene>
<protein>
    <submittedName>
        <fullName evidence="5">Helix-turn-helix domain-containing protein</fullName>
    </submittedName>
</protein>
<dbReference type="PANTHER" id="PTHR33744">
    <property type="entry name" value="CARBOHYDRATE DIACID REGULATOR"/>
    <property type="match status" value="1"/>
</dbReference>
<dbReference type="Pfam" id="PF17853">
    <property type="entry name" value="GGDEF_2"/>
    <property type="match status" value="1"/>
</dbReference>
<dbReference type="InterPro" id="IPR051448">
    <property type="entry name" value="CdaR-like_regulators"/>
</dbReference>
<evidence type="ECO:0000259" key="4">
    <source>
        <dbReference type="Pfam" id="PF17853"/>
    </source>
</evidence>
<reference evidence="6" key="1">
    <citation type="journal article" date="2019" name="Int. J. Syst. Evol. Microbiol.">
        <title>The Global Catalogue of Microorganisms (GCM) 10K type strain sequencing project: providing services to taxonomists for standard genome sequencing and annotation.</title>
        <authorList>
            <consortium name="The Broad Institute Genomics Platform"/>
            <consortium name="The Broad Institute Genome Sequencing Center for Infectious Disease"/>
            <person name="Wu L."/>
            <person name="Ma J."/>
        </authorList>
    </citation>
    <scope>NUCLEOTIDE SEQUENCE [LARGE SCALE GENOMIC DNA]</scope>
    <source>
        <strain evidence="6">JCM 18303</strain>
    </source>
</reference>
<keyword evidence="6" id="KW-1185">Reference proteome</keyword>
<dbReference type="InterPro" id="IPR041522">
    <property type="entry name" value="CdaR_GGDEF"/>
</dbReference>
<sequence>MPTDRAVNERLSHNAGRLTCIGMEDTATADPTRALAAAWLDDVPELTDRLLAAIFRGGPESADYRPVPPGELRDGCHRYLTRVLHLLTGDQPGSDTDDVAAEIGRHRAAQGVPLEAMLRTFRLGGRVVWEAMLERAVRTPPEAIGPAATAIWAVVDGLSSALAAAYRSAQLEQLRRDEQHRHALIEGVLADRARDDAFAQRVAEQLDLPRGGAYLVVVADVGADGEPTLRGPRTALASVRVGSVWHLRADTLIGLIPLDSHRPGFVLDRLRPLARGRAAAASTAHGLAEVGLAHRLALTTLGTLPSGTVALVPVEDRFPQCLLVGSPELRRRLVASWLDPLLELPAREREMLLHTLTAWLDAGRSAGLAAERLYCHRNTVLNRLHRVQSLLGRDLEGRQAFVELSLALDAIDLPGEIGQSAQ</sequence>
<proteinExistence type="inferred from homology"/>
<evidence type="ECO:0000259" key="2">
    <source>
        <dbReference type="Pfam" id="PF13556"/>
    </source>
</evidence>
<dbReference type="PANTHER" id="PTHR33744:SF1">
    <property type="entry name" value="DNA-BINDING TRANSCRIPTIONAL ACTIVATOR ADER"/>
    <property type="match status" value="1"/>
</dbReference>
<organism evidence="5 6">
    <name type="scientific">Pseudonocardia eucalypti</name>
    <dbReference type="NCBI Taxonomy" id="648755"/>
    <lineage>
        <taxon>Bacteria</taxon>
        <taxon>Bacillati</taxon>
        <taxon>Actinomycetota</taxon>
        <taxon>Actinomycetes</taxon>
        <taxon>Pseudonocardiales</taxon>
        <taxon>Pseudonocardiaceae</taxon>
        <taxon>Pseudonocardia</taxon>
    </lineage>
</organism>
<dbReference type="Pfam" id="PF14361">
    <property type="entry name" value="RsbRD_N"/>
    <property type="match status" value="1"/>
</dbReference>
<comment type="similarity">
    <text evidence="1">Belongs to the CdaR family.</text>
</comment>
<feature type="domain" description="RsbT co-antagonist protein RsbRD N-terminal" evidence="3">
    <location>
        <begin position="44"/>
        <end position="181"/>
    </location>
</feature>
<dbReference type="InterPro" id="IPR042070">
    <property type="entry name" value="PucR_C-HTH_sf"/>
</dbReference>
<dbReference type="EMBL" id="BAABJP010000030">
    <property type="protein sequence ID" value="GAA5163935.1"/>
    <property type="molecule type" value="Genomic_DNA"/>
</dbReference>
<dbReference type="InterPro" id="IPR025751">
    <property type="entry name" value="RsbRD_N_dom"/>
</dbReference>
<feature type="domain" description="CdaR GGDEF-like" evidence="4">
    <location>
        <begin position="195"/>
        <end position="301"/>
    </location>
</feature>
<dbReference type="Gene3D" id="1.10.10.2840">
    <property type="entry name" value="PucR C-terminal helix-turn-helix domain"/>
    <property type="match status" value="1"/>
</dbReference>
<dbReference type="InterPro" id="IPR025736">
    <property type="entry name" value="PucR_C-HTH_dom"/>
</dbReference>
<comment type="caution">
    <text evidence="5">The sequence shown here is derived from an EMBL/GenBank/DDBJ whole genome shotgun (WGS) entry which is preliminary data.</text>
</comment>
<evidence type="ECO:0000256" key="1">
    <source>
        <dbReference type="ARBA" id="ARBA00006754"/>
    </source>
</evidence>
<feature type="domain" description="PucR C-terminal helix-turn-helix" evidence="2">
    <location>
        <begin position="352"/>
        <end position="410"/>
    </location>
</feature>
<dbReference type="Pfam" id="PF13556">
    <property type="entry name" value="HTH_30"/>
    <property type="match status" value="1"/>
</dbReference>
<evidence type="ECO:0000313" key="6">
    <source>
        <dbReference type="Proteomes" id="UP001428817"/>
    </source>
</evidence>
<name>A0ABP9QLP0_9PSEU</name>
<accession>A0ABP9QLP0</accession>
<dbReference type="Proteomes" id="UP001428817">
    <property type="component" value="Unassembled WGS sequence"/>
</dbReference>